<evidence type="ECO:0000313" key="2">
    <source>
        <dbReference type="Proteomes" id="UP000297638"/>
    </source>
</evidence>
<name>A0A4Y8TT69_9MICC</name>
<dbReference type="EMBL" id="SPDS01000002">
    <property type="protein sequence ID" value="TFH55156.1"/>
    <property type="molecule type" value="Genomic_DNA"/>
</dbReference>
<proteinExistence type="predicted"/>
<dbReference type="AlphaFoldDB" id="A0A4Y8TT69"/>
<organism evidence="1 2">
    <name type="scientific">Glutamicibacter arilaitensis</name>
    <dbReference type="NCBI Taxonomy" id="256701"/>
    <lineage>
        <taxon>Bacteria</taxon>
        <taxon>Bacillati</taxon>
        <taxon>Actinomycetota</taxon>
        <taxon>Actinomycetes</taxon>
        <taxon>Micrococcales</taxon>
        <taxon>Micrococcaceae</taxon>
        <taxon>Glutamicibacter</taxon>
    </lineage>
</organism>
<reference evidence="1 2" key="1">
    <citation type="submission" date="2019-03" db="EMBL/GenBank/DDBJ databases">
        <title>Glutamicibacter sp. LJH19 genome.</title>
        <authorList>
            <person name="Sinai Borker S."/>
            <person name="Kumar R."/>
        </authorList>
    </citation>
    <scope>NUCLEOTIDE SEQUENCE [LARGE SCALE GENOMIC DNA]</scope>
    <source>
        <strain evidence="1 2">LJH19</strain>
    </source>
</reference>
<comment type="caution">
    <text evidence="1">The sequence shown here is derived from an EMBL/GenBank/DDBJ whole genome shotgun (WGS) entry which is preliminary data.</text>
</comment>
<protein>
    <submittedName>
        <fullName evidence="1">Uncharacterized protein</fullName>
    </submittedName>
</protein>
<sequence>MLLLNGLTLNGLTLNGLTLNGLTLNGLTLNGCFPLCMASNPRSKAEHYPVKKMIYLENSRLPAEGTVRASIVSLGIATLGSSKFPCVGIQPSKGTNGISITGARSNSWSSGRNGVWRCSRCWVRIQRSHA</sequence>
<evidence type="ECO:0000313" key="1">
    <source>
        <dbReference type="EMBL" id="TFH55156.1"/>
    </source>
</evidence>
<dbReference type="Proteomes" id="UP000297638">
    <property type="component" value="Unassembled WGS sequence"/>
</dbReference>
<gene>
    <name evidence="1" type="ORF">EXY26_14510</name>
</gene>
<accession>A0A4Y8TT69</accession>